<feature type="compositionally biased region" description="Low complexity" evidence="1">
    <location>
        <begin position="516"/>
        <end position="526"/>
    </location>
</feature>
<protein>
    <recommendedName>
        <fullName evidence="4">Fungal N-terminal domain-containing protein</fullName>
    </recommendedName>
</protein>
<reference evidence="2 3" key="1">
    <citation type="submission" date="2016-03" db="EMBL/GenBank/DDBJ databases">
        <title>The draft genome sequence of Fonsecaea nubica causative agent of cutaneous subcutaneous infection in human host.</title>
        <authorList>
            <person name="Costa F."/>
            <person name="Sybren D.H."/>
            <person name="Raittz R.T."/>
            <person name="Weiss V.A."/>
            <person name="Leao A.C."/>
            <person name="Gomes R."/>
            <person name="De Souza E.M."/>
            <person name="Pedrosa F.O."/>
            <person name="Steffens M.B."/>
            <person name="Bombassaro A."/>
            <person name="Tadra-Sfeir M.Z."/>
            <person name="Moreno L.F."/>
            <person name="Najafzadeh M.J."/>
            <person name="Felipe M.S."/>
            <person name="Teixeira M."/>
            <person name="Sun J."/>
            <person name="Xi L."/>
            <person name="Castro M.A."/>
            <person name="Vicente V.A."/>
        </authorList>
    </citation>
    <scope>NUCLEOTIDE SEQUENCE [LARGE SCALE GENOMIC DNA]</scope>
    <source>
        <strain evidence="2 3">CBS 269.64</strain>
    </source>
</reference>
<proteinExistence type="predicted"/>
<evidence type="ECO:0000313" key="2">
    <source>
        <dbReference type="EMBL" id="OAL39689.1"/>
    </source>
</evidence>
<accession>A0A178DBY5</accession>
<feature type="compositionally biased region" description="Polar residues" evidence="1">
    <location>
        <begin position="490"/>
        <end position="511"/>
    </location>
</feature>
<organism evidence="2 3">
    <name type="scientific">Fonsecaea nubica</name>
    <dbReference type="NCBI Taxonomy" id="856822"/>
    <lineage>
        <taxon>Eukaryota</taxon>
        <taxon>Fungi</taxon>
        <taxon>Dikarya</taxon>
        <taxon>Ascomycota</taxon>
        <taxon>Pezizomycotina</taxon>
        <taxon>Eurotiomycetes</taxon>
        <taxon>Chaetothyriomycetidae</taxon>
        <taxon>Chaetothyriales</taxon>
        <taxon>Herpotrichiellaceae</taxon>
        <taxon>Fonsecaea</taxon>
    </lineage>
</organism>
<evidence type="ECO:0008006" key="4">
    <source>
        <dbReference type="Google" id="ProtNLM"/>
    </source>
</evidence>
<dbReference type="GeneID" id="34584511"/>
<dbReference type="Proteomes" id="UP000185904">
    <property type="component" value="Unassembled WGS sequence"/>
</dbReference>
<feature type="compositionally biased region" description="Acidic residues" evidence="1">
    <location>
        <begin position="539"/>
        <end position="556"/>
    </location>
</feature>
<dbReference type="RefSeq" id="XP_022504701.1">
    <property type="nucleotide sequence ID" value="XM_022639393.1"/>
</dbReference>
<feature type="region of interest" description="Disordered" evidence="1">
    <location>
        <begin position="490"/>
        <end position="571"/>
    </location>
</feature>
<dbReference type="OrthoDB" id="5429698at2759"/>
<name>A0A178DBY5_9EURO</name>
<evidence type="ECO:0000313" key="3">
    <source>
        <dbReference type="Proteomes" id="UP000185904"/>
    </source>
</evidence>
<feature type="region of interest" description="Disordered" evidence="1">
    <location>
        <begin position="296"/>
        <end position="336"/>
    </location>
</feature>
<sequence length="641" mass="70303">MAEAVVGLAGSVVTLGSCIAALKGFSDVCRNARKTLGIYQTTLKSIKMSIDLLDSLTSRTGLKSLLTMTVDGKEVKLVEFFSSNMNIVLEDLKKLINNFTAAQRSTDLGYIRRVIATFRKGRRALSLFVNEAHIKNLIQAAKNFESSLQLGLSIVLCAQHDIRLLNRPYRDTLSRFTSGRAIANALRPRQYFLGSLPRLVKTKDNQNFDVDAFQDTLPEADASISIETEVELQDGSEADLHVGQQAGSSVRPGAQEIEEDSGSQQNVVIIHNNGAVDMVNHFHRRSQAAIHENVDSSLHHGSGETPDNVLDETNGQSGAEDYVFSDSEESTVSTDNNTFFGRSRTMIHDSTLLNIRRQGTVFIDRAVAIAECRSHGSEGFHFCAKTMMLDEDGAPTLILKAPCQINQDCEHCSVHTMIAVDLHQDLPLALQVLLEQQRPLHTSDDSTTSDGDYLECTVVRSTARPESHTLVFQEGIYGEQYAVRTTFTLSSSPQVSEIDSSGTNRDANSNIDNDTESTVTNDTTTNGLSPSETESIYGEGEDDTSIDGGVDGDELEQTAGTDNDVGENEDRSMFSDFSSMPCFFCAKDALRPRLNGLGVQSLLVFENRSFGYACHRCNNRTWVSGAKFGLSVPGAAWEWWT</sequence>
<dbReference type="EMBL" id="LVCJ01000004">
    <property type="protein sequence ID" value="OAL39689.1"/>
    <property type="molecule type" value="Genomic_DNA"/>
</dbReference>
<evidence type="ECO:0000256" key="1">
    <source>
        <dbReference type="SAM" id="MobiDB-lite"/>
    </source>
</evidence>
<keyword evidence="3" id="KW-1185">Reference proteome</keyword>
<comment type="caution">
    <text evidence="2">The sequence shown here is derived from an EMBL/GenBank/DDBJ whole genome shotgun (WGS) entry which is preliminary data.</text>
</comment>
<dbReference type="AlphaFoldDB" id="A0A178DBY5"/>
<gene>
    <name evidence="2" type="ORF">AYO20_01086</name>
</gene>